<dbReference type="InterPro" id="IPR041095">
    <property type="entry name" value="EFG_II"/>
</dbReference>
<comment type="subcellular location">
    <subcellularLocation>
        <location evidence="1 8">Mitochondrion</location>
    </subcellularLocation>
</comment>
<comment type="caution">
    <text evidence="10">The sequence shown here is derived from an EMBL/GenBank/DDBJ whole genome shotgun (WGS) entry which is preliminary data.</text>
</comment>
<dbReference type="InterPro" id="IPR009000">
    <property type="entry name" value="Transl_B-barrel_sf"/>
</dbReference>
<keyword evidence="4 8" id="KW-0251">Elongation factor</keyword>
<name>A0A1D1V668_RAMVA</name>
<evidence type="ECO:0000256" key="7">
    <source>
        <dbReference type="ARBA" id="ARBA00023134"/>
    </source>
</evidence>
<dbReference type="FunFam" id="3.30.70.870:FF:000001">
    <property type="entry name" value="Elongation factor G"/>
    <property type="match status" value="1"/>
</dbReference>
<dbReference type="UniPathway" id="UPA00345"/>
<comment type="pathway">
    <text evidence="8">Protein biosynthesis; polypeptide chain elongation.</text>
</comment>
<dbReference type="InterPro" id="IPR035647">
    <property type="entry name" value="EFG_III/V"/>
</dbReference>
<dbReference type="InterPro" id="IPR004161">
    <property type="entry name" value="EFTu-like_2"/>
</dbReference>
<dbReference type="SUPFAM" id="SSF54980">
    <property type="entry name" value="EF-G C-terminal domain-like"/>
    <property type="match status" value="2"/>
</dbReference>
<dbReference type="InterPro" id="IPR000640">
    <property type="entry name" value="EFG_V-like"/>
</dbReference>
<dbReference type="GO" id="GO:0003924">
    <property type="term" value="F:GTPase activity"/>
    <property type="evidence" value="ECO:0007669"/>
    <property type="project" value="UniProtKB-UniRule"/>
</dbReference>
<dbReference type="InterPro" id="IPR005517">
    <property type="entry name" value="Transl_elong_EFG/EF2_IV"/>
</dbReference>
<dbReference type="HAMAP" id="MF_00054_B">
    <property type="entry name" value="EF_G_EF_2_B"/>
    <property type="match status" value="1"/>
</dbReference>
<dbReference type="SMART" id="SM00838">
    <property type="entry name" value="EFG_C"/>
    <property type="match status" value="1"/>
</dbReference>
<sequence length="757" mass="84297">MHGILQGRSVVRTGARISQNAILNHAPSSKQSRAHYAAKKMITIHKEVEKIRNMGISAHIDSGKTTVSERILYYTGRIEDMHEVRGKDQVGAKMDSMELERQRGITIKSAATYTDWKGTNINFIDTPGHVDFTVEVERSLRVLDGAILVLCSVGGVQSQTLTVNRQMKRYNVPCLGFINKLDRAGADPKRVLKQVREKLKHNAAFVQLPIGLESKLSGVVDLVKEQAVYFDGDNGEIVRYDAIPGNMMTEVKAYRQEMIEHISDGDEIVGNMFLEEKVPSVDDLMAGIRRSCIKRSFTPVLVGSALKNKGVQPLLDAVVDFLPNPAERVNMALMEGKEGKTDSIHLDPSRSAQKPFLGLAFKLDIGKVGQLSFVRVYQGRINRGDWVWNTRTGKKCKVNRLVRMHSDEMEDVTEVFAGDICAMTGVECASGDSFVSIPDYKVSMEPIHVPEPVISMSIKAKDATKHSDNFSKAINRFTREDPTFRVFFDPEIKETICQGMGELHLEIYAQRMEREYNTPVVLGKPKVSFRETLLAPVSFDYLHKRQSGGAGQYGRVIGALEPLSPDRNLDLAFKDETKGTNVPKNFIPAIEKGFRASCEKGSLIGAKVSGIIMRLQDGASHVVDSNEYAFINAATGAMNDCYDLGRWQVLEPIMTVEVTAPIEFQGAITAQMQRRHAVVTGSDSAGDWVSLFCEVPLNDMFGYSTEIRSATQGKGEFTMEFCRYSPCLPSTQEQLVQAYQEELEKESGEVVKKKKRN</sequence>
<accession>A0A1D1V668</accession>
<evidence type="ECO:0000256" key="2">
    <source>
        <dbReference type="ARBA" id="ARBA00005870"/>
    </source>
</evidence>
<dbReference type="Gene3D" id="2.40.30.10">
    <property type="entry name" value="Translation factors"/>
    <property type="match status" value="1"/>
</dbReference>
<dbReference type="Gene3D" id="3.40.50.300">
    <property type="entry name" value="P-loop containing nucleotide triphosphate hydrolases"/>
    <property type="match status" value="1"/>
</dbReference>
<dbReference type="PROSITE" id="PS00301">
    <property type="entry name" value="G_TR_1"/>
    <property type="match status" value="1"/>
</dbReference>
<dbReference type="InterPro" id="IPR005225">
    <property type="entry name" value="Small_GTP-bd"/>
</dbReference>
<feature type="binding site" evidence="8">
    <location>
        <begin position="58"/>
        <end position="65"/>
    </location>
    <ligand>
        <name>GTP</name>
        <dbReference type="ChEBI" id="CHEBI:37565"/>
    </ligand>
</feature>
<evidence type="ECO:0000259" key="9">
    <source>
        <dbReference type="PROSITE" id="PS51722"/>
    </source>
</evidence>
<protein>
    <recommendedName>
        <fullName evidence="8">Elongation factor G, mitochondrial</fullName>
        <shortName evidence="8">EF-Gmt</shortName>
    </recommendedName>
    <alternativeName>
        <fullName evidence="8">Elongation factor G 1, mitochondrial</fullName>
        <shortName evidence="8">mEF-G 1</shortName>
    </alternativeName>
    <alternativeName>
        <fullName evidence="8">Elongation factor G1</fullName>
    </alternativeName>
</protein>
<dbReference type="AlphaFoldDB" id="A0A1D1V668"/>
<comment type="similarity">
    <text evidence="8">Belongs to the GTP-binding elongation factor family. EF-G/EF-2 subfamily.</text>
</comment>
<dbReference type="Gene3D" id="3.30.70.240">
    <property type="match status" value="1"/>
</dbReference>
<proteinExistence type="inferred from homology"/>
<reference evidence="10 11" key="1">
    <citation type="journal article" date="2016" name="Nat. Commun.">
        <title>Extremotolerant tardigrade genome and improved radiotolerance of human cultured cells by tardigrade-unique protein.</title>
        <authorList>
            <person name="Hashimoto T."/>
            <person name="Horikawa D.D."/>
            <person name="Saito Y."/>
            <person name="Kuwahara H."/>
            <person name="Kozuka-Hata H."/>
            <person name="Shin-I T."/>
            <person name="Minakuchi Y."/>
            <person name="Ohishi K."/>
            <person name="Motoyama A."/>
            <person name="Aizu T."/>
            <person name="Enomoto A."/>
            <person name="Kondo K."/>
            <person name="Tanaka S."/>
            <person name="Hara Y."/>
            <person name="Koshikawa S."/>
            <person name="Sagara H."/>
            <person name="Miura T."/>
            <person name="Yokobori S."/>
            <person name="Miyagawa K."/>
            <person name="Suzuki Y."/>
            <person name="Kubo T."/>
            <person name="Oyama M."/>
            <person name="Kohara Y."/>
            <person name="Fujiyama A."/>
            <person name="Arakawa K."/>
            <person name="Katayama T."/>
            <person name="Toyoda A."/>
            <person name="Kunieda T."/>
        </authorList>
    </citation>
    <scope>NUCLEOTIDE SEQUENCE [LARGE SCALE GENOMIC DNA]</scope>
    <source>
        <strain evidence="10 11">YOKOZUNA-1</strain>
    </source>
</reference>
<evidence type="ECO:0000313" key="11">
    <source>
        <dbReference type="Proteomes" id="UP000186922"/>
    </source>
</evidence>
<dbReference type="PANTHER" id="PTHR43636:SF2">
    <property type="entry name" value="ELONGATION FACTOR G, MITOCHONDRIAL"/>
    <property type="match status" value="1"/>
</dbReference>
<feature type="binding site" evidence="8">
    <location>
        <begin position="125"/>
        <end position="129"/>
    </location>
    <ligand>
        <name>GTP</name>
        <dbReference type="ChEBI" id="CHEBI:37565"/>
    </ligand>
</feature>
<dbReference type="Pfam" id="PF14492">
    <property type="entry name" value="EFG_III"/>
    <property type="match status" value="1"/>
</dbReference>
<dbReference type="GO" id="GO:0003746">
    <property type="term" value="F:translation elongation factor activity"/>
    <property type="evidence" value="ECO:0007669"/>
    <property type="project" value="UniProtKB-UniRule"/>
</dbReference>
<dbReference type="Pfam" id="PF00679">
    <property type="entry name" value="EFG_C"/>
    <property type="match status" value="1"/>
</dbReference>
<dbReference type="GO" id="GO:0070125">
    <property type="term" value="P:mitochondrial translational elongation"/>
    <property type="evidence" value="ECO:0007669"/>
    <property type="project" value="UniProtKB-UniRule"/>
</dbReference>
<feature type="domain" description="Tr-type G" evidence="9">
    <location>
        <begin position="49"/>
        <end position="326"/>
    </location>
</feature>
<dbReference type="SUPFAM" id="SSF54211">
    <property type="entry name" value="Ribosomal protein S5 domain 2-like"/>
    <property type="match status" value="1"/>
</dbReference>
<dbReference type="SUPFAM" id="SSF52540">
    <property type="entry name" value="P-loop containing nucleoside triphosphate hydrolases"/>
    <property type="match status" value="1"/>
</dbReference>
<dbReference type="SUPFAM" id="SSF50447">
    <property type="entry name" value="Translation proteins"/>
    <property type="match status" value="1"/>
</dbReference>
<dbReference type="FunFam" id="2.40.30.10:FF:000022">
    <property type="entry name" value="Elongation factor G, mitochondrial"/>
    <property type="match status" value="1"/>
</dbReference>
<feature type="binding site" evidence="8">
    <location>
        <begin position="179"/>
        <end position="182"/>
    </location>
    <ligand>
        <name>GTP</name>
        <dbReference type="ChEBI" id="CHEBI:37565"/>
    </ligand>
</feature>
<evidence type="ECO:0000313" key="10">
    <source>
        <dbReference type="EMBL" id="GAU94018.1"/>
    </source>
</evidence>
<dbReference type="SMART" id="SM00889">
    <property type="entry name" value="EFG_IV"/>
    <property type="match status" value="1"/>
</dbReference>
<dbReference type="PRINTS" id="PR00315">
    <property type="entry name" value="ELONGATNFCT"/>
</dbReference>
<organism evidence="10 11">
    <name type="scientific">Ramazzottius varieornatus</name>
    <name type="common">Water bear</name>
    <name type="synonym">Tardigrade</name>
    <dbReference type="NCBI Taxonomy" id="947166"/>
    <lineage>
        <taxon>Eukaryota</taxon>
        <taxon>Metazoa</taxon>
        <taxon>Ecdysozoa</taxon>
        <taxon>Tardigrada</taxon>
        <taxon>Eutardigrada</taxon>
        <taxon>Parachela</taxon>
        <taxon>Hypsibioidea</taxon>
        <taxon>Ramazzottiidae</taxon>
        <taxon>Ramazzottius</taxon>
    </lineage>
</organism>
<evidence type="ECO:0000256" key="3">
    <source>
        <dbReference type="ARBA" id="ARBA00022741"/>
    </source>
</evidence>
<dbReference type="Pfam" id="PF03144">
    <property type="entry name" value="GTP_EFTU_D2"/>
    <property type="match status" value="1"/>
</dbReference>
<dbReference type="InterPro" id="IPR031157">
    <property type="entry name" value="G_TR_CS"/>
</dbReference>
<evidence type="ECO:0000256" key="6">
    <source>
        <dbReference type="ARBA" id="ARBA00023128"/>
    </source>
</evidence>
<dbReference type="Pfam" id="PF00009">
    <property type="entry name" value="GTP_EFTU"/>
    <property type="match status" value="1"/>
</dbReference>
<comment type="similarity">
    <text evidence="2">Belongs to the TRAFAC class translation factor GTPase superfamily. Classic translation factor GTPase family. EF-G/EF-2 subfamily.</text>
</comment>
<evidence type="ECO:0000256" key="5">
    <source>
        <dbReference type="ARBA" id="ARBA00022917"/>
    </source>
</evidence>
<dbReference type="Gene3D" id="3.30.70.870">
    <property type="entry name" value="Elongation Factor G (Translational Gtpase), domain 3"/>
    <property type="match status" value="1"/>
</dbReference>
<keyword evidence="7 8" id="KW-0342">GTP-binding</keyword>
<keyword evidence="5 8" id="KW-0648">Protein biosynthesis</keyword>
<evidence type="ECO:0000256" key="1">
    <source>
        <dbReference type="ARBA" id="ARBA00004173"/>
    </source>
</evidence>
<evidence type="ECO:0000256" key="8">
    <source>
        <dbReference type="HAMAP-Rule" id="MF_03061"/>
    </source>
</evidence>
<evidence type="ECO:0000256" key="4">
    <source>
        <dbReference type="ARBA" id="ARBA00022768"/>
    </source>
</evidence>
<dbReference type="InterPro" id="IPR009022">
    <property type="entry name" value="EFG_III"/>
</dbReference>
<keyword evidence="11" id="KW-1185">Reference proteome</keyword>
<dbReference type="FunFam" id="3.40.50.300:FF:000539">
    <property type="entry name" value="Elongation factor G, mitochondrial"/>
    <property type="match status" value="1"/>
</dbReference>
<dbReference type="Pfam" id="PF03764">
    <property type="entry name" value="EFG_IV"/>
    <property type="match status" value="1"/>
</dbReference>
<dbReference type="InterPro" id="IPR047872">
    <property type="entry name" value="EFG_IV"/>
</dbReference>
<keyword evidence="6 8" id="KW-0496">Mitochondrion</keyword>
<comment type="function">
    <text evidence="8">Mitochondrial GTPase that catalyzes the GTP-dependent ribosomal translocation step during translation elongation. During this step, the ribosome changes from the pre-translocational (PRE) to the post-translocational (POST) state as the newly formed A-site-bound peptidyl-tRNA and P-site-bound deacylated tRNA move to the P and E sites, respectively. Catalyzes the coordinated movement of the two tRNA molecules, the mRNA and conformational changes in the ribosome.</text>
</comment>
<keyword evidence="3 8" id="KW-0547">Nucleotide-binding</keyword>
<dbReference type="InterPro" id="IPR000795">
    <property type="entry name" value="T_Tr_GTP-bd_dom"/>
</dbReference>
<dbReference type="NCBIfam" id="NF009381">
    <property type="entry name" value="PRK12740.1-5"/>
    <property type="match status" value="1"/>
</dbReference>
<dbReference type="NCBIfam" id="TIGR00484">
    <property type="entry name" value="EF-G"/>
    <property type="match status" value="1"/>
</dbReference>
<dbReference type="GO" id="GO:0005525">
    <property type="term" value="F:GTP binding"/>
    <property type="evidence" value="ECO:0007669"/>
    <property type="project" value="UniProtKB-UniRule"/>
</dbReference>
<dbReference type="InterPro" id="IPR004540">
    <property type="entry name" value="Transl_elong_EFG/EF2"/>
</dbReference>
<dbReference type="InterPro" id="IPR020568">
    <property type="entry name" value="Ribosomal_Su5_D2-typ_SF"/>
</dbReference>
<dbReference type="InterPro" id="IPR014721">
    <property type="entry name" value="Ribsml_uS5_D2-typ_fold_subgr"/>
</dbReference>
<gene>
    <name evidence="10" type="primary">RvY_05866-1</name>
    <name evidence="10" type="synonym">RvY_05866.1</name>
    <name evidence="10" type="ORF">RvY_05866</name>
</gene>
<dbReference type="CDD" id="cd04091">
    <property type="entry name" value="mtEFG1_II_like"/>
    <property type="match status" value="1"/>
</dbReference>
<dbReference type="CDD" id="cd16262">
    <property type="entry name" value="EFG_III"/>
    <property type="match status" value="1"/>
</dbReference>
<dbReference type="CDD" id="cd01886">
    <property type="entry name" value="EF-G"/>
    <property type="match status" value="1"/>
</dbReference>
<dbReference type="PROSITE" id="PS51722">
    <property type="entry name" value="G_TR_2"/>
    <property type="match status" value="1"/>
</dbReference>
<dbReference type="Proteomes" id="UP000186922">
    <property type="component" value="Unassembled WGS sequence"/>
</dbReference>
<dbReference type="PANTHER" id="PTHR43636">
    <property type="entry name" value="ELONGATION FACTOR G, MITOCHONDRIAL"/>
    <property type="match status" value="1"/>
</dbReference>
<dbReference type="OrthoDB" id="198619at2759"/>
<dbReference type="Gene3D" id="3.30.230.10">
    <property type="match status" value="1"/>
</dbReference>
<dbReference type="STRING" id="947166.A0A1D1V668"/>
<dbReference type="CDD" id="cd01434">
    <property type="entry name" value="EFG_mtEFG1_IV"/>
    <property type="match status" value="1"/>
</dbReference>
<dbReference type="FunFam" id="3.30.70.240:FF:000001">
    <property type="entry name" value="Elongation factor G"/>
    <property type="match status" value="1"/>
</dbReference>
<dbReference type="InterPro" id="IPR027417">
    <property type="entry name" value="P-loop_NTPase"/>
</dbReference>
<dbReference type="EMBL" id="BDGG01000002">
    <property type="protein sequence ID" value="GAU94018.1"/>
    <property type="molecule type" value="Genomic_DNA"/>
</dbReference>
<dbReference type="NCBIfam" id="TIGR00231">
    <property type="entry name" value="small_GTP"/>
    <property type="match status" value="1"/>
</dbReference>
<dbReference type="GO" id="GO:0005739">
    <property type="term" value="C:mitochondrion"/>
    <property type="evidence" value="ECO:0007669"/>
    <property type="project" value="UniProtKB-SubCell"/>
</dbReference>